<dbReference type="OrthoDB" id="616263at2759"/>
<evidence type="ECO:0000313" key="3">
    <source>
        <dbReference type="Proteomes" id="UP000299102"/>
    </source>
</evidence>
<dbReference type="InterPro" id="IPR052709">
    <property type="entry name" value="Transposase-MT_Hybrid"/>
</dbReference>
<dbReference type="GO" id="GO:0046975">
    <property type="term" value="F:histone H3K36 methyltransferase activity"/>
    <property type="evidence" value="ECO:0007669"/>
    <property type="project" value="TreeGrafter"/>
</dbReference>
<accession>A0A4C1WGI2</accession>
<dbReference type="EMBL" id="BGZK01000555">
    <property type="protein sequence ID" value="GBP49950.1"/>
    <property type="molecule type" value="Genomic_DNA"/>
</dbReference>
<comment type="caution">
    <text evidence="2">The sequence shown here is derived from an EMBL/GenBank/DDBJ whole genome shotgun (WGS) entry which is preliminary data.</text>
</comment>
<organism evidence="2 3">
    <name type="scientific">Eumeta variegata</name>
    <name type="common">Bagworm moth</name>
    <name type="synonym">Eumeta japonica</name>
    <dbReference type="NCBI Taxonomy" id="151549"/>
    <lineage>
        <taxon>Eukaryota</taxon>
        <taxon>Metazoa</taxon>
        <taxon>Ecdysozoa</taxon>
        <taxon>Arthropoda</taxon>
        <taxon>Hexapoda</taxon>
        <taxon>Insecta</taxon>
        <taxon>Pterygota</taxon>
        <taxon>Neoptera</taxon>
        <taxon>Endopterygota</taxon>
        <taxon>Lepidoptera</taxon>
        <taxon>Glossata</taxon>
        <taxon>Ditrysia</taxon>
        <taxon>Tineoidea</taxon>
        <taxon>Psychidae</taxon>
        <taxon>Oiketicinae</taxon>
        <taxon>Eumeta</taxon>
    </lineage>
</organism>
<keyword evidence="3" id="KW-1185">Reference proteome</keyword>
<name>A0A4C1WGI2_EUMVA</name>
<dbReference type="GO" id="GO:0031297">
    <property type="term" value="P:replication fork processing"/>
    <property type="evidence" value="ECO:0007669"/>
    <property type="project" value="TreeGrafter"/>
</dbReference>
<reference evidence="2 3" key="1">
    <citation type="journal article" date="2019" name="Commun. Biol.">
        <title>The bagworm genome reveals a unique fibroin gene that provides high tensile strength.</title>
        <authorList>
            <person name="Kono N."/>
            <person name="Nakamura H."/>
            <person name="Ohtoshi R."/>
            <person name="Tomita M."/>
            <person name="Numata K."/>
            <person name="Arakawa K."/>
        </authorList>
    </citation>
    <scope>NUCLEOTIDE SEQUENCE [LARGE SCALE GENOMIC DNA]</scope>
</reference>
<dbReference type="Proteomes" id="UP000299102">
    <property type="component" value="Unassembled WGS sequence"/>
</dbReference>
<dbReference type="STRING" id="151549.A0A4C1WGI2"/>
<dbReference type="GO" id="GO:0000729">
    <property type="term" value="P:DNA double-strand break processing"/>
    <property type="evidence" value="ECO:0007669"/>
    <property type="project" value="TreeGrafter"/>
</dbReference>
<dbReference type="GO" id="GO:0000014">
    <property type="term" value="F:single-stranded DNA endodeoxyribonuclease activity"/>
    <property type="evidence" value="ECO:0007669"/>
    <property type="project" value="TreeGrafter"/>
</dbReference>
<dbReference type="GO" id="GO:0006303">
    <property type="term" value="P:double-strand break repair via nonhomologous end joining"/>
    <property type="evidence" value="ECO:0007669"/>
    <property type="project" value="TreeGrafter"/>
</dbReference>
<dbReference type="GO" id="GO:0035861">
    <property type="term" value="C:site of double-strand break"/>
    <property type="evidence" value="ECO:0007669"/>
    <property type="project" value="TreeGrafter"/>
</dbReference>
<dbReference type="GO" id="GO:0003690">
    <property type="term" value="F:double-stranded DNA binding"/>
    <property type="evidence" value="ECO:0007669"/>
    <property type="project" value="TreeGrafter"/>
</dbReference>
<proteinExistence type="predicted"/>
<dbReference type="GO" id="GO:0032259">
    <property type="term" value="P:methylation"/>
    <property type="evidence" value="ECO:0007669"/>
    <property type="project" value="UniProtKB-KW"/>
</dbReference>
<dbReference type="GO" id="GO:0000793">
    <property type="term" value="C:condensed chromosome"/>
    <property type="evidence" value="ECO:0007669"/>
    <property type="project" value="TreeGrafter"/>
</dbReference>
<dbReference type="PANTHER" id="PTHR46060">
    <property type="entry name" value="MARINER MOS1 TRANSPOSASE-LIKE PROTEIN"/>
    <property type="match status" value="1"/>
</dbReference>
<protein>
    <submittedName>
        <fullName evidence="2">Histone-lysine N-methyltransferase SETMAR</fullName>
    </submittedName>
</protein>
<dbReference type="GO" id="GO:0042800">
    <property type="term" value="F:histone H3K4 methyltransferase activity"/>
    <property type="evidence" value="ECO:0007669"/>
    <property type="project" value="TreeGrafter"/>
</dbReference>
<keyword evidence="2" id="KW-0808">Transferase</keyword>
<evidence type="ECO:0000313" key="2">
    <source>
        <dbReference type="EMBL" id="GBP49950.1"/>
    </source>
</evidence>
<dbReference type="AlphaFoldDB" id="A0A4C1WGI2"/>
<sequence length="108" mass="12550">MGESNIEIRHILKFYCKKRGNCDASRENICDVYGPNAGSVREARHRFKRFQSGYFDVKDEPRFGRPVTDKVDAISGKVEQDRHISSYVIVEELEIDHKTVLIHLKKDI</sequence>
<dbReference type="GO" id="GO:0044547">
    <property type="term" value="F:DNA topoisomerase binding"/>
    <property type="evidence" value="ECO:0007669"/>
    <property type="project" value="TreeGrafter"/>
</dbReference>
<evidence type="ECO:0000259" key="1">
    <source>
        <dbReference type="Pfam" id="PF17906"/>
    </source>
</evidence>
<feature type="domain" description="Mos1 transposase HTH" evidence="1">
    <location>
        <begin position="6"/>
        <end position="53"/>
    </location>
</feature>
<dbReference type="Gene3D" id="1.10.10.1450">
    <property type="match status" value="1"/>
</dbReference>
<dbReference type="GO" id="GO:0044774">
    <property type="term" value="P:mitotic DNA integrity checkpoint signaling"/>
    <property type="evidence" value="ECO:0007669"/>
    <property type="project" value="TreeGrafter"/>
</dbReference>
<keyword evidence="2" id="KW-0489">Methyltransferase</keyword>
<dbReference type="GO" id="GO:0005634">
    <property type="term" value="C:nucleus"/>
    <property type="evidence" value="ECO:0007669"/>
    <property type="project" value="TreeGrafter"/>
</dbReference>
<dbReference type="Pfam" id="PF17906">
    <property type="entry name" value="HTH_48"/>
    <property type="match status" value="1"/>
</dbReference>
<gene>
    <name evidence="2" type="primary">SETMAR</name>
    <name evidence="2" type="ORF">EVAR_37033_1</name>
</gene>
<dbReference type="GO" id="GO:0015074">
    <property type="term" value="P:DNA integration"/>
    <property type="evidence" value="ECO:0007669"/>
    <property type="project" value="TreeGrafter"/>
</dbReference>
<dbReference type="PANTHER" id="PTHR46060:SF2">
    <property type="entry name" value="HISTONE-LYSINE N-METHYLTRANSFERASE SETMAR"/>
    <property type="match status" value="1"/>
</dbReference>
<dbReference type="GO" id="GO:0003697">
    <property type="term" value="F:single-stranded DNA binding"/>
    <property type="evidence" value="ECO:0007669"/>
    <property type="project" value="TreeGrafter"/>
</dbReference>
<dbReference type="InterPro" id="IPR041426">
    <property type="entry name" value="Mos1_HTH"/>
</dbReference>